<proteinExistence type="predicted"/>
<organism evidence="1">
    <name type="scientific">Fonticula alba</name>
    <name type="common">Slime mold</name>
    <dbReference type="NCBI Taxonomy" id="691883"/>
    <lineage>
        <taxon>Eukaryota</taxon>
        <taxon>Rotosphaerida</taxon>
        <taxon>Fonticulaceae</taxon>
        <taxon>Fonticula</taxon>
    </lineage>
</organism>
<sequence length="212" mass="23610">MSRTHLSRMSIPKLVEFLQTGPTALTLPRNIKSVIVRPGIVGPSRQFGGTYNNTHIAFKREDIPVLPEARATKRIGRDGKPAPRPTLNEEQTKLAYEMLAVPDNIRSTKSMVDIVFTSGKKASIDVTSKSSTDVLHSFLTAAGLDEVVVDGAVQRTKEWIAQDRIEAQEHRRAVERSKIHKQQQAHAQKDEALVRKIFSSTESELFLKAADD</sequence>
<gene>
    <name evidence="1" type="ORF">H696_04196</name>
</gene>
<accession>A0A058Z5G4</accession>
<reference evidence="1" key="1">
    <citation type="submission" date="2013-04" db="EMBL/GenBank/DDBJ databases">
        <title>The Genome Sequence of Fonticula alba ATCC 38817.</title>
        <authorList>
            <consortium name="The Broad Institute Genomics Platform"/>
            <person name="Russ C."/>
            <person name="Cuomo C."/>
            <person name="Burger G."/>
            <person name="Gray M.W."/>
            <person name="Holland P.W.H."/>
            <person name="King N."/>
            <person name="Lang F.B.F."/>
            <person name="Roger A.J."/>
            <person name="Ruiz-Trillo I."/>
            <person name="Brown M."/>
            <person name="Walker B."/>
            <person name="Young S."/>
            <person name="Zeng Q."/>
            <person name="Gargeya S."/>
            <person name="Fitzgerald M."/>
            <person name="Haas B."/>
            <person name="Abouelleil A."/>
            <person name="Allen A.W."/>
            <person name="Alvarado L."/>
            <person name="Arachchi H.M."/>
            <person name="Berlin A.M."/>
            <person name="Chapman S.B."/>
            <person name="Gainer-Dewar J."/>
            <person name="Goldberg J."/>
            <person name="Griggs A."/>
            <person name="Gujja S."/>
            <person name="Hansen M."/>
            <person name="Howarth C."/>
            <person name="Imamovic A."/>
            <person name="Ireland A."/>
            <person name="Larimer J."/>
            <person name="McCowan C."/>
            <person name="Murphy C."/>
            <person name="Pearson M."/>
            <person name="Poon T.W."/>
            <person name="Priest M."/>
            <person name="Roberts A."/>
            <person name="Saif S."/>
            <person name="Shea T."/>
            <person name="Sisk P."/>
            <person name="Sykes S."/>
            <person name="Wortman J."/>
            <person name="Nusbaum C."/>
            <person name="Birren B."/>
        </authorList>
    </citation>
    <scope>NUCLEOTIDE SEQUENCE [LARGE SCALE GENOMIC DNA]</scope>
    <source>
        <strain evidence="1">ATCC 38817</strain>
    </source>
</reference>
<keyword evidence="2" id="KW-1185">Reference proteome</keyword>
<evidence type="ECO:0000313" key="1">
    <source>
        <dbReference type="EMBL" id="KCV68777.1"/>
    </source>
</evidence>
<protein>
    <submittedName>
        <fullName evidence="1">Uncharacterized protein</fullName>
    </submittedName>
</protein>
<dbReference type="GeneID" id="20528921"/>
<dbReference type="RefSeq" id="XP_009496348.1">
    <property type="nucleotide sequence ID" value="XM_009498073.1"/>
</dbReference>
<dbReference type="Proteomes" id="UP000030693">
    <property type="component" value="Unassembled WGS sequence"/>
</dbReference>
<name>A0A058Z5G4_FONAL</name>
<evidence type="ECO:0000313" key="2">
    <source>
        <dbReference type="Proteomes" id="UP000030693"/>
    </source>
</evidence>
<dbReference type="EMBL" id="KB932207">
    <property type="protein sequence ID" value="KCV68777.1"/>
    <property type="molecule type" value="Genomic_DNA"/>
</dbReference>
<dbReference type="AlphaFoldDB" id="A0A058Z5G4"/>